<dbReference type="EMBL" id="JAYMYS010000004">
    <property type="protein sequence ID" value="KAK7397299.1"/>
    <property type="molecule type" value="Genomic_DNA"/>
</dbReference>
<feature type="compositionally biased region" description="Basic residues" evidence="6">
    <location>
        <begin position="139"/>
        <end position="148"/>
    </location>
</feature>
<sequence>MESAKPFFGDKTLQEFFKVFLLQNGSTQLQIPTSFTKFFNGVTPCRATLVDEDRKSWDVSMERIEGRLVFKNGWQQFARDKDLEEGDFLVFQYDGSSTFNVKIFSKTGCRKVAAPATPRSGKIVPTAILDEDPNQRCTKIQRGRKRKQSSPSLQTNDKSEMEGTCSSKGVRCKSETFDAPWKLKKVELPRRVLKKRNIKLISNISLRDEDGKIWPASITTTDNENRYFLGSGWVNFRRSNNIQEGHQCDFEFVVDKENVAQELLVRVRSKCSLRWVDCK</sequence>
<name>A0AAN9SIH6_PSOTE</name>
<gene>
    <name evidence="8" type="ORF">VNO78_18467</name>
</gene>
<evidence type="ECO:0000256" key="4">
    <source>
        <dbReference type="ARBA" id="ARBA00023163"/>
    </source>
</evidence>
<feature type="region of interest" description="Disordered" evidence="6">
    <location>
        <begin position="139"/>
        <end position="166"/>
    </location>
</feature>
<dbReference type="Proteomes" id="UP001386955">
    <property type="component" value="Unassembled WGS sequence"/>
</dbReference>
<keyword evidence="2" id="KW-0805">Transcription regulation</keyword>
<dbReference type="SMART" id="SM01019">
    <property type="entry name" value="B3"/>
    <property type="match status" value="2"/>
</dbReference>
<feature type="domain" description="TF-B3" evidence="7">
    <location>
        <begin position="171"/>
        <end position="269"/>
    </location>
</feature>
<comment type="caution">
    <text evidence="8">The sequence shown here is derived from an EMBL/GenBank/DDBJ whole genome shotgun (WGS) entry which is preliminary data.</text>
</comment>
<dbReference type="PROSITE" id="PS50863">
    <property type="entry name" value="B3"/>
    <property type="match status" value="2"/>
</dbReference>
<evidence type="ECO:0000256" key="3">
    <source>
        <dbReference type="ARBA" id="ARBA00023125"/>
    </source>
</evidence>
<proteinExistence type="predicted"/>
<evidence type="ECO:0000256" key="1">
    <source>
        <dbReference type="ARBA" id="ARBA00004123"/>
    </source>
</evidence>
<evidence type="ECO:0000256" key="6">
    <source>
        <dbReference type="SAM" id="MobiDB-lite"/>
    </source>
</evidence>
<dbReference type="PANTHER" id="PTHR31920:SF149">
    <property type="entry name" value="B3 DOMAIN-CONTAINING PROTEIN OS01G0723500-LIKE ISOFORM X1"/>
    <property type="match status" value="1"/>
</dbReference>
<keyword evidence="3" id="KW-0238">DNA-binding</keyword>
<accession>A0AAN9SIH6</accession>
<dbReference type="GO" id="GO:0005634">
    <property type="term" value="C:nucleus"/>
    <property type="evidence" value="ECO:0007669"/>
    <property type="project" value="UniProtKB-SubCell"/>
</dbReference>
<dbReference type="InterPro" id="IPR050655">
    <property type="entry name" value="Plant_B3_domain"/>
</dbReference>
<dbReference type="CDD" id="cd10017">
    <property type="entry name" value="B3_DNA"/>
    <property type="match status" value="2"/>
</dbReference>
<evidence type="ECO:0000313" key="9">
    <source>
        <dbReference type="Proteomes" id="UP001386955"/>
    </source>
</evidence>
<evidence type="ECO:0000313" key="8">
    <source>
        <dbReference type="EMBL" id="KAK7397299.1"/>
    </source>
</evidence>
<reference evidence="8 9" key="1">
    <citation type="submission" date="2024-01" db="EMBL/GenBank/DDBJ databases">
        <title>The genomes of 5 underutilized Papilionoideae crops provide insights into root nodulation and disease resistanc.</title>
        <authorList>
            <person name="Jiang F."/>
        </authorList>
    </citation>
    <scope>NUCLEOTIDE SEQUENCE [LARGE SCALE GENOMIC DNA]</scope>
    <source>
        <strain evidence="8">DUOXIRENSHENG_FW03</strain>
        <tissue evidence="8">Leaves</tissue>
    </source>
</reference>
<dbReference type="Pfam" id="PF02362">
    <property type="entry name" value="B3"/>
    <property type="match status" value="2"/>
</dbReference>
<protein>
    <recommendedName>
        <fullName evidence="7">TF-B3 domain-containing protein</fullName>
    </recommendedName>
</protein>
<dbReference type="AlphaFoldDB" id="A0AAN9SIH6"/>
<feature type="domain" description="TF-B3" evidence="7">
    <location>
        <begin position="14"/>
        <end position="107"/>
    </location>
</feature>
<dbReference type="GO" id="GO:0003677">
    <property type="term" value="F:DNA binding"/>
    <property type="evidence" value="ECO:0007669"/>
    <property type="project" value="UniProtKB-KW"/>
</dbReference>
<keyword evidence="4" id="KW-0804">Transcription</keyword>
<dbReference type="PANTHER" id="PTHR31920">
    <property type="entry name" value="B3 DOMAIN-CONTAINING"/>
    <property type="match status" value="1"/>
</dbReference>
<dbReference type="InterPro" id="IPR003340">
    <property type="entry name" value="B3_DNA-bd"/>
</dbReference>
<comment type="subcellular location">
    <subcellularLocation>
        <location evidence="1">Nucleus</location>
    </subcellularLocation>
</comment>
<dbReference type="SUPFAM" id="SSF101936">
    <property type="entry name" value="DNA-binding pseudobarrel domain"/>
    <property type="match status" value="2"/>
</dbReference>
<dbReference type="Gene3D" id="2.40.330.10">
    <property type="entry name" value="DNA-binding pseudobarrel domain"/>
    <property type="match status" value="2"/>
</dbReference>
<evidence type="ECO:0000256" key="5">
    <source>
        <dbReference type="ARBA" id="ARBA00023242"/>
    </source>
</evidence>
<keyword evidence="9" id="KW-1185">Reference proteome</keyword>
<organism evidence="8 9">
    <name type="scientific">Psophocarpus tetragonolobus</name>
    <name type="common">Winged bean</name>
    <name type="synonym">Dolichos tetragonolobus</name>
    <dbReference type="NCBI Taxonomy" id="3891"/>
    <lineage>
        <taxon>Eukaryota</taxon>
        <taxon>Viridiplantae</taxon>
        <taxon>Streptophyta</taxon>
        <taxon>Embryophyta</taxon>
        <taxon>Tracheophyta</taxon>
        <taxon>Spermatophyta</taxon>
        <taxon>Magnoliopsida</taxon>
        <taxon>eudicotyledons</taxon>
        <taxon>Gunneridae</taxon>
        <taxon>Pentapetalae</taxon>
        <taxon>rosids</taxon>
        <taxon>fabids</taxon>
        <taxon>Fabales</taxon>
        <taxon>Fabaceae</taxon>
        <taxon>Papilionoideae</taxon>
        <taxon>50 kb inversion clade</taxon>
        <taxon>NPAAA clade</taxon>
        <taxon>indigoferoid/millettioid clade</taxon>
        <taxon>Phaseoleae</taxon>
        <taxon>Psophocarpus</taxon>
    </lineage>
</organism>
<keyword evidence="5" id="KW-0539">Nucleus</keyword>
<evidence type="ECO:0000259" key="7">
    <source>
        <dbReference type="PROSITE" id="PS50863"/>
    </source>
</evidence>
<dbReference type="InterPro" id="IPR015300">
    <property type="entry name" value="DNA-bd_pseudobarrel_sf"/>
</dbReference>
<evidence type="ECO:0000256" key="2">
    <source>
        <dbReference type="ARBA" id="ARBA00023015"/>
    </source>
</evidence>